<dbReference type="AlphaFoldDB" id="A0A517QS90"/>
<accession>A0A517QS90</accession>
<dbReference type="CDD" id="cd16936">
    <property type="entry name" value="HATPase_RsbW-like"/>
    <property type="match status" value="1"/>
</dbReference>
<dbReference type="SUPFAM" id="SSF55874">
    <property type="entry name" value="ATPase domain of HSP90 chaperone/DNA topoisomerase II/histidine kinase"/>
    <property type="match status" value="1"/>
</dbReference>
<dbReference type="Pfam" id="PF13581">
    <property type="entry name" value="HATPase_c_2"/>
    <property type="match status" value="1"/>
</dbReference>
<gene>
    <name evidence="3" type="ORF">Mal48_37610</name>
</gene>
<dbReference type="PANTHER" id="PTHR35526">
    <property type="entry name" value="ANTI-SIGMA-F FACTOR RSBW-RELATED"/>
    <property type="match status" value="1"/>
</dbReference>
<dbReference type="KEGG" id="tpol:Mal48_37610"/>
<evidence type="ECO:0000313" key="4">
    <source>
        <dbReference type="Proteomes" id="UP000315724"/>
    </source>
</evidence>
<evidence type="ECO:0000259" key="2">
    <source>
        <dbReference type="Pfam" id="PF13581"/>
    </source>
</evidence>
<dbReference type="RefSeq" id="WP_145202532.1">
    <property type="nucleotide sequence ID" value="NZ_CP036267.1"/>
</dbReference>
<keyword evidence="1" id="KW-0418">Kinase</keyword>
<dbReference type="OrthoDB" id="9792240at2"/>
<dbReference type="InterPro" id="IPR003594">
    <property type="entry name" value="HATPase_dom"/>
</dbReference>
<evidence type="ECO:0000256" key="1">
    <source>
        <dbReference type="ARBA" id="ARBA00022527"/>
    </source>
</evidence>
<name>A0A517QS90_9PLAN</name>
<dbReference type="GO" id="GO:0004674">
    <property type="term" value="F:protein serine/threonine kinase activity"/>
    <property type="evidence" value="ECO:0007669"/>
    <property type="project" value="UniProtKB-KW"/>
</dbReference>
<dbReference type="InterPro" id="IPR036890">
    <property type="entry name" value="HATPase_C_sf"/>
</dbReference>
<keyword evidence="1" id="KW-0723">Serine/threonine-protein kinase</keyword>
<dbReference type="EMBL" id="CP036267">
    <property type="protein sequence ID" value="QDT34500.1"/>
    <property type="molecule type" value="Genomic_DNA"/>
</dbReference>
<dbReference type="Proteomes" id="UP000315724">
    <property type="component" value="Chromosome"/>
</dbReference>
<evidence type="ECO:0000313" key="3">
    <source>
        <dbReference type="EMBL" id="QDT34500.1"/>
    </source>
</evidence>
<organism evidence="3 4">
    <name type="scientific">Thalassoglobus polymorphus</name>
    <dbReference type="NCBI Taxonomy" id="2527994"/>
    <lineage>
        <taxon>Bacteria</taxon>
        <taxon>Pseudomonadati</taxon>
        <taxon>Planctomycetota</taxon>
        <taxon>Planctomycetia</taxon>
        <taxon>Planctomycetales</taxon>
        <taxon>Planctomycetaceae</taxon>
        <taxon>Thalassoglobus</taxon>
    </lineage>
</organism>
<sequence length="140" mass="15694">MADAFEFEVTIPSDTSQGHEVQERILTQLEQVGFTDRDLFGVKLALEEGIVNAIKHGNGMDPSKNVFVKCEYNGELVRVIIEDEGPGFDINEVPDPTDDDNLEKPSGRGLMLMKAFMTNIEYNDSGNRVTLEKKRTVEDE</sequence>
<dbReference type="InterPro" id="IPR050267">
    <property type="entry name" value="Anti-sigma-factor_SerPK"/>
</dbReference>
<dbReference type="Gene3D" id="3.30.565.10">
    <property type="entry name" value="Histidine kinase-like ATPase, C-terminal domain"/>
    <property type="match status" value="1"/>
</dbReference>
<reference evidence="3 4" key="1">
    <citation type="submission" date="2019-02" db="EMBL/GenBank/DDBJ databases">
        <title>Deep-cultivation of Planctomycetes and their phenomic and genomic characterization uncovers novel biology.</title>
        <authorList>
            <person name="Wiegand S."/>
            <person name="Jogler M."/>
            <person name="Boedeker C."/>
            <person name="Pinto D."/>
            <person name="Vollmers J."/>
            <person name="Rivas-Marin E."/>
            <person name="Kohn T."/>
            <person name="Peeters S.H."/>
            <person name="Heuer A."/>
            <person name="Rast P."/>
            <person name="Oberbeckmann S."/>
            <person name="Bunk B."/>
            <person name="Jeske O."/>
            <person name="Meyerdierks A."/>
            <person name="Storesund J.E."/>
            <person name="Kallscheuer N."/>
            <person name="Luecker S."/>
            <person name="Lage O.M."/>
            <person name="Pohl T."/>
            <person name="Merkel B.J."/>
            <person name="Hornburger P."/>
            <person name="Mueller R.-W."/>
            <person name="Bruemmer F."/>
            <person name="Labrenz M."/>
            <person name="Spormann A.M."/>
            <person name="Op den Camp H."/>
            <person name="Overmann J."/>
            <person name="Amann R."/>
            <person name="Jetten M.S.M."/>
            <person name="Mascher T."/>
            <person name="Medema M.H."/>
            <person name="Devos D.P."/>
            <person name="Kaster A.-K."/>
            <person name="Ovreas L."/>
            <person name="Rohde M."/>
            <person name="Galperin M.Y."/>
            <person name="Jogler C."/>
        </authorList>
    </citation>
    <scope>NUCLEOTIDE SEQUENCE [LARGE SCALE GENOMIC DNA]</scope>
    <source>
        <strain evidence="3 4">Mal48</strain>
    </source>
</reference>
<feature type="domain" description="Histidine kinase/HSP90-like ATPase" evidence="2">
    <location>
        <begin position="12"/>
        <end position="133"/>
    </location>
</feature>
<proteinExistence type="predicted"/>
<dbReference type="PANTHER" id="PTHR35526:SF3">
    <property type="entry name" value="ANTI-SIGMA-F FACTOR RSBW"/>
    <property type="match status" value="1"/>
</dbReference>
<protein>
    <submittedName>
        <fullName evidence="3">Anti-sigma F factor</fullName>
    </submittedName>
</protein>
<keyword evidence="1" id="KW-0808">Transferase</keyword>
<keyword evidence="4" id="KW-1185">Reference proteome</keyword>